<organism evidence="1 2">
    <name type="scientific">Araneus ventricosus</name>
    <name type="common">Orbweaver spider</name>
    <name type="synonym">Epeira ventricosa</name>
    <dbReference type="NCBI Taxonomy" id="182803"/>
    <lineage>
        <taxon>Eukaryota</taxon>
        <taxon>Metazoa</taxon>
        <taxon>Ecdysozoa</taxon>
        <taxon>Arthropoda</taxon>
        <taxon>Chelicerata</taxon>
        <taxon>Arachnida</taxon>
        <taxon>Araneae</taxon>
        <taxon>Araneomorphae</taxon>
        <taxon>Entelegynae</taxon>
        <taxon>Araneoidea</taxon>
        <taxon>Araneidae</taxon>
        <taxon>Araneus</taxon>
    </lineage>
</organism>
<reference evidence="1 2" key="1">
    <citation type="journal article" date="2019" name="Sci. Rep.">
        <title>Orb-weaving spider Araneus ventricosus genome elucidates the spidroin gene catalogue.</title>
        <authorList>
            <person name="Kono N."/>
            <person name="Nakamura H."/>
            <person name="Ohtoshi R."/>
            <person name="Moran D.A.P."/>
            <person name="Shinohara A."/>
            <person name="Yoshida Y."/>
            <person name="Fujiwara M."/>
            <person name="Mori M."/>
            <person name="Tomita M."/>
            <person name="Arakawa K."/>
        </authorList>
    </citation>
    <scope>NUCLEOTIDE SEQUENCE [LARGE SCALE GENOMIC DNA]</scope>
</reference>
<protein>
    <submittedName>
        <fullName evidence="1">Uncharacterized protein</fullName>
    </submittedName>
</protein>
<proteinExistence type="predicted"/>
<accession>A0A4Y2VWK8</accession>
<dbReference type="EMBL" id="BGPR01051329">
    <property type="protein sequence ID" value="GBO28290.1"/>
    <property type="molecule type" value="Genomic_DNA"/>
</dbReference>
<dbReference type="SUPFAM" id="SSF50494">
    <property type="entry name" value="Trypsin-like serine proteases"/>
    <property type="match status" value="1"/>
</dbReference>
<evidence type="ECO:0000313" key="1">
    <source>
        <dbReference type="EMBL" id="GBO28290.1"/>
    </source>
</evidence>
<feature type="non-terminal residue" evidence="1">
    <location>
        <position position="1"/>
    </location>
</feature>
<gene>
    <name evidence="1" type="ORF">AVEN_183352_1</name>
</gene>
<dbReference type="Gene3D" id="2.40.10.10">
    <property type="entry name" value="Trypsin-like serine proteases"/>
    <property type="match status" value="1"/>
</dbReference>
<sequence length="156" mass="17265">GKGTAELQAVRDMPVVTTEKCRRAYRRLGGSRLPRGINNGFICAGPEDGSKDACQLPPNTKSTGTETCVAPLDQFLHTGVEEIRRLRAEPGLGKLTSGLQTFQVLEHMVAEFGLVWVYWCKSQYTGYTAPNKSLLSFKRLIKHAQGKMIQCTHKVN</sequence>
<evidence type="ECO:0000313" key="2">
    <source>
        <dbReference type="Proteomes" id="UP000499080"/>
    </source>
</evidence>
<dbReference type="Proteomes" id="UP000499080">
    <property type="component" value="Unassembled WGS sequence"/>
</dbReference>
<keyword evidence="2" id="KW-1185">Reference proteome</keyword>
<dbReference type="InterPro" id="IPR009003">
    <property type="entry name" value="Peptidase_S1_PA"/>
</dbReference>
<dbReference type="InterPro" id="IPR043504">
    <property type="entry name" value="Peptidase_S1_PA_chymotrypsin"/>
</dbReference>
<comment type="caution">
    <text evidence="1">The sequence shown here is derived from an EMBL/GenBank/DDBJ whole genome shotgun (WGS) entry which is preliminary data.</text>
</comment>
<name>A0A4Y2VWK8_ARAVE</name>
<dbReference type="AlphaFoldDB" id="A0A4Y2VWK8"/>